<evidence type="ECO:0000256" key="3">
    <source>
        <dbReference type="ARBA" id="ARBA00022913"/>
    </source>
</evidence>
<dbReference type="Proteomes" id="UP000653156">
    <property type="component" value="Chromosome"/>
</dbReference>
<evidence type="ECO:0000259" key="6">
    <source>
        <dbReference type="Pfam" id="PF04829"/>
    </source>
</evidence>
<evidence type="ECO:0000256" key="2">
    <source>
        <dbReference type="ARBA" id="ARBA00022656"/>
    </source>
</evidence>
<organism evidence="8 9">
    <name type="scientific">Paralysiella testudinis</name>
    <dbReference type="NCBI Taxonomy" id="2809020"/>
    <lineage>
        <taxon>Bacteria</taxon>
        <taxon>Pseudomonadati</taxon>
        <taxon>Pseudomonadota</taxon>
        <taxon>Betaproteobacteria</taxon>
        <taxon>Neisseriales</taxon>
        <taxon>Neisseriaceae</taxon>
        <taxon>Paralysiella</taxon>
    </lineage>
</organism>
<feature type="domain" description="VENN motif-containing" evidence="6">
    <location>
        <begin position="104"/>
        <end position="153"/>
    </location>
</feature>
<reference evidence="8" key="1">
    <citation type="submission" date="2021-02" db="EMBL/GenBank/DDBJ databases">
        <title>Neisseriaceae sp. 26B isolated from the cloaca of a Common Toad-headed Turtle (Mesoclemmys nasuta).</title>
        <authorList>
            <person name="Spergser J."/>
            <person name="Busse H.-J."/>
        </authorList>
    </citation>
    <scope>NUCLEOTIDE SEQUENCE</scope>
    <source>
        <strain evidence="8">26B</strain>
    </source>
</reference>
<dbReference type="KEGG" id="ptes:JQU52_09235"/>
<dbReference type="Pfam" id="PF04829">
    <property type="entry name" value="PT-VENN"/>
    <property type="match status" value="1"/>
</dbReference>
<keyword evidence="9" id="KW-1185">Reference proteome</keyword>
<feature type="compositionally biased region" description="Pro residues" evidence="5">
    <location>
        <begin position="438"/>
        <end position="447"/>
    </location>
</feature>
<proteinExistence type="predicted"/>
<dbReference type="Pfam" id="PF21726">
    <property type="entry name" value="DUF6862"/>
    <property type="match status" value="1"/>
</dbReference>
<evidence type="ECO:0000313" key="9">
    <source>
        <dbReference type="Proteomes" id="UP000653156"/>
    </source>
</evidence>
<dbReference type="InterPro" id="IPR006914">
    <property type="entry name" value="VENN_dom"/>
</dbReference>
<gene>
    <name evidence="8" type="ORF">JQU52_09235</name>
</gene>
<feature type="region of interest" description="Disordered" evidence="5">
    <location>
        <begin position="423"/>
        <end position="447"/>
    </location>
</feature>
<dbReference type="RefSeq" id="WP_230338213.1">
    <property type="nucleotide sequence ID" value="NZ_CP069798.1"/>
</dbReference>
<dbReference type="InterPro" id="IPR049271">
    <property type="entry name" value="DUF6862"/>
</dbReference>
<dbReference type="GO" id="GO:0090729">
    <property type="term" value="F:toxin activity"/>
    <property type="evidence" value="ECO:0007669"/>
    <property type="project" value="UniProtKB-KW"/>
</dbReference>
<evidence type="ECO:0000256" key="1">
    <source>
        <dbReference type="ARBA" id="ARBA00004219"/>
    </source>
</evidence>
<comment type="subcellular location">
    <subcellularLocation>
        <location evidence="1">Target cell</location>
        <location evidence="1">Target cell cytoplasm</location>
    </subcellularLocation>
</comment>
<name>A0A892ZE70_9NEIS</name>
<keyword evidence="4" id="KW-0843">Virulence</keyword>
<dbReference type="EMBL" id="CP069798">
    <property type="protein sequence ID" value="QRQ80920.1"/>
    <property type="molecule type" value="Genomic_DNA"/>
</dbReference>
<accession>A0A892ZE70</accession>
<keyword evidence="3" id="KW-1266">Target cell cytoplasm</keyword>
<protein>
    <submittedName>
        <fullName evidence="8">VENN motif pre-toxin domain-containing protein</fullName>
    </submittedName>
</protein>
<evidence type="ECO:0000256" key="4">
    <source>
        <dbReference type="ARBA" id="ARBA00023026"/>
    </source>
</evidence>
<evidence type="ECO:0000256" key="5">
    <source>
        <dbReference type="SAM" id="MobiDB-lite"/>
    </source>
</evidence>
<keyword evidence="2" id="KW-0800">Toxin</keyword>
<evidence type="ECO:0000313" key="8">
    <source>
        <dbReference type="EMBL" id="QRQ80920.1"/>
    </source>
</evidence>
<evidence type="ECO:0000259" key="7">
    <source>
        <dbReference type="Pfam" id="PF21726"/>
    </source>
</evidence>
<sequence>MALDTVAAGLYSPSNSVGGSLAAAASPAAAQQIGDYFKNLAAENPNGKLNSEQQTAHILAYGILAAATAAAGGNDALSAGIAAGTAEAAAPKVAKWLYGTDDSNKLSAEQKATVSSITGLGGAAVGAVGGSNTADVVSGSQVAQNAVENNWLSAKEVNRLVELDRACSKGAGKACKGYLDLRKLDQERDLRLLAACQQPSSAACRNLKAQANIANASLASGYFDPVLHPELWSDKEKASAHKKEYSDTDAVLRLSEGWTPEQIMREAALLNATRTVLADLTIVGTIKDFKEADTLADYATAIILAAPGLKQADTLKHAGDFTRAYKAAKEAGDLKAAKEIIELARTAEKSPNNLAKLAQKEQAIVSGRAISAEGQSLLQSAEAPFKGQPLTNAGRATTKHPEYFGFNSTDELRAVYRTDAQLNDTNSTKYNTIEPKPKLPQTPPCPN</sequence>
<feature type="domain" description="DUF6862" evidence="7">
    <location>
        <begin position="155"/>
        <end position="217"/>
    </location>
</feature>
<dbReference type="AlphaFoldDB" id="A0A892ZE70"/>